<comment type="caution">
    <text evidence="2">The sequence shown here is derived from an EMBL/GenBank/DDBJ whole genome shotgun (WGS) entry which is preliminary data.</text>
</comment>
<dbReference type="EMBL" id="RBSD01000051">
    <property type="protein sequence ID" value="RMR90463.1"/>
    <property type="molecule type" value="Genomic_DNA"/>
</dbReference>
<evidence type="ECO:0000256" key="1">
    <source>
        <dbReference type="SAM" id="MobiDB-lite"/>
    </source>
</evidence>
<protein>
    <submittedName>
        <fullName evidence="2">Uncharacterized protein</fullName>
    </submittedName>
</protein>
<dbReference type="Proteomes" id="UP000268004">
    <property type="component" value="Unassembled WGS sequence"/>
</dbReference>
<feature type="compositionally biased region" description="Low complexity" evidence="1">
    <location>
        <begin position="26"/>
        <end position="39"/>
    </location>
</feature>
<evidence type="ECO:0000313" key="3">
    <source>
        <dbReference type="Proteomes" id="UP000268004"/>
    </source>
</evidence>
<name>A0A3M4YQS5_9PSED</name>
<gene>
    <name evidence="2" type="ORF">ALP78_102624</name>
</gene>
<accession>A0A3M4YQS5</accession>
<reference evidence="2 3" key="1">
    <citation type="submission" date="2018-08" db="EMBL/GenBank/DDBJ databases">
        <title>Recombination of ecologically and evolutionarily significant loci maintains genetic cohesion in the Pseudomonas syringae species complex.</title>
        <authorList>
            <person name="Dillon M."/>
            <person name="Thakur S."/>
            <person name="Almeida R.N.D."/>
            <person name="Weir B.S."/>
            <person name="Guttman D.S."/>
        </authorList>
    </citation>
    <scope>NUCLEOTIDE SEQUENCE [LARGE SCALE GENOMIC DNA]</scope>
    <source>
        <strain evidence="2 3">ICMP 4996</strain>
    </source>
</reference>
<dbReference type="AlphaFoldDB" id="A0A3M4YQS5"/>
<feature type="region of interest" description="Disordered" evidence="1">
    <location>
        <begin position="17"/>
        <end position="43"/>
    </location>
</feature>
<evidence type="ECO:0000313" key="2">
    <source>
        <dbReference type="EMBL" id="RMR90463.1"/>
    </source>
</evidence>
<sequence>MQLVHWTQTCGSELAREEAGAIGKNSSPEPSPSRASSLPQERARPCISEEQAMRFCTGEAVSAKRLSAFVGANLFAKASFQALDLLWMPRPFREQAKRRPVRSYARRAEASKPASGLRQHQQFVAPFGVGGQGQEERVEQRFAGRVAERLAVQLQHFASCTFKHALRRCGVPLRSRGQAWVAVGGAFGQQAEFQ</sequence>
<proteinExistence type="predicted"/>
<organism evidence="2 3">
    <name type="scientific">Pseudomonas coronafaciens pv. striafaciens</name>
    <dbReference type="NCBI Taxonomy" id="235276"/>
    <lineage>
        <taxon>Bacteria</taxon>
        <taxon>Pseudomonadati</taxon>
        <taxon>Pseudomonadota</taxon>
        <taxon>Gammaproteobacteria</taxon>
        <taxon>Pseudomonadales</taxon>
        <taxon>Pseudomonadaceae</taxon>
        <taxon>Pseudomonas</taxon>
        <taxon>Pseudomonas coronafaciens</taxon>
    </lineage>
</organism>